<dbReference type="PANTHER" id="PTHR43342">
    <property type="entry name" value="NADH-QUINONE OXIDOREDUCTASE, E SUBUNIT"/>
    <property type="match status" value="1"/>
</dbReference>
<feature type="binding site" evidence="7">
    <location>
        <position position="152"/>
    </location>
    <ligand>
        <name>[2Fe-2S] cluster</name>
        <dbReference type="ChEBI" id="CHEBI:190135"/>
    </ligand>
</feature>
<dbReference type="GO" id="GO:0051537">
    <property type="term" value="F:2 iron, 2 sulfur cluster binding"/>
    <property type="evidence" value="ECO:0007669"/>
    <property type="project" value="UniProtKB-KW"/>
</dbReference>
<proteinExistence type="inferred from homology"/>
<dbReference type="PANTHER" id="PTHR43342:SF1">
    <property type="entry name" value="BIFURCATING [FEFE] HYDROGENASE GAMMA SUBUNIT"/>
    <property type="match status" value="1"/>
</dbReference>
<evidence type="ECO:0000256" key="3">
    <source>
        <dbReference type="ARBA" id="ARBA00022723"/>
    </source>
</evidence>
<dbReference type="InterPro" id="IPR036249">
    <property type="entry name" value="Thioredoxin-like_sf"/>
</dbReference>
<organism evidence="9 10">
    <name type="scientific">Bordetella genomosp. 4</name>
    <dbReference type="NCBI Taxonomy" id="463044"/>
    <lineage>
        <taxon>Bacteria</taxon>
        <taxon>Pseudomonadati</taxon>
        <taxon>Pseudomonadota</taxon>
        <taxon>Betaproteobacteria</taxon>
        <taxon>Burkholderiales</taxon>
        <taxon>Alcaligenaceae</taxon>
        <taxon>Bordetella</taxon>
    </lineage>
</organism>
<comment type="cofactor">
    <cofactor evidence="7">
        <name>[2Fe-2S] cluster</name>
        <dbReference type="ChEBI" id="CHEBI:190135"/>
    </cofactor>
    <text evidence="7">Binds 1 [2Fe-2S] cluster.</text>
</comment>
<feature type="binding site" evidence="7">
    <location>
        <position position="148"/>
    </location>
    <ligand>
        <name>[2Fe-2S] cluster</name>
        <dbReference type="ChEBI" id="CHEBI:190135"/>
    </ligand>
</feature>
<dbReference type="Gene3D" id="3.40.30.10">
    <property type="entry name" value="Glutaredoxin"/>
    <property type="match status" value="1"/>
</dbReference>
<dbReference type="InterPro" id="IPR002023">
    <property type="entry name" value="NuoE-like"/>
</dbReference>
<dbReference type="GO" id="GO:0046872">
    <property type="term" value="F:metal ion binding"/>
    <property type="evidence" value="ECO:0007669"/>
    <property type="project" value="UniProtKB-KW"/>
</dbReference>
<comment type="similarity">
    <text evidence="1">Belongs to the complex I 24 kDa subunit family.</text>
</comment>
<dbReference type="AlphaFoldDB" id="A0A261TVC4"/>
<comment type="cofactor">
    <cofactor evidence="6">
        <name>[2Fe-2S] cluster</name>
        <dbReference type="ChEBI" id="CHEBI:190135"/>
    </cofactor>
</comment>
<feature type="compositionally biased region" description="Pro residues" evidence="8">
    <location>
        <begin position="1"/>
        <end position="11"/>
    </location>
</feature>
<dbReference type="PIRSF" id="PIRSF000216">
    <property type="entry name" value="NADH_DH_24kDa"/>
    <property type="match status" value="1"/>
</dbReference>
<comment type="caution">
    <text evidence="9">The sequence shown here is derived from an EMBL/GenBank/DDBJ whole genome shotgun (WGS) entry which is preliminary data.</text>
</comment>
<dbReference type="InterPro" id="IPR041921">
    <property type="entry name" value="NuoE_N"/>
</dbReference>
<dbReference type="SUPFAM" id="SSF52833">
    <property type="entry name" value="Thioredoxin-like"/>
    <property type="match status" value="1"/>
</dbReference>
<evidence type="ECO:0000256" key="7">
    <source>
        <dbReference type="PIRSR" id="PIRSR000216-1"/>
    </source>
</evidence>
<feature type="binding site" evidence="7">
    <location>
        <position position="112"/>
    </location>
    <ligand>
        <name>[2Fe-2S] cluster</name>
        <dbReference type="ChEBI" id="CHEBI:190135"/>
    </ligand>
</feature>
<dbReference type="CDD" id="cd03081">
    <property type="entry name" value="TRX_Fd_NuoE_FDH_gamma"/>
    <property type="match status" value="1"/>
</dbReference>
<keyword evidence="5 7" id="KW-0411">Iron-sulfur</keyword>
<evidence type="ECO:0000256" key="4">
    <source>
        <dbReference type="ARBA" id="ARBA00023004"/>
    </source>
</evidence>
<dbReference type="GO" id="GO:0016491">
    <property type="term" value="F:oxidoreductase activity"/>
    <property type="evidence" value="ECO:0007669"/>
    <property type="project" value="InterPro"/>
</dbReference>
<keyword evidence="3 7" id="KW-0479">Metal-binding</keyword>
<name>A0A261TVC4_9BORD</name>
<reference evidence="9 10" key="1">
    <citation type="submission" date="2017-05" db="EMBL/GenBank/DDBJ databases">
        <title>Complete and WGS of Bordetella genogroups.</title>
        <authorList>
            <person name="Spilker T."/>
            <person name="LiPuma J."/>
        </authorList>
    </citation>
    <scope>NUCLEOTIDE SEQUENCE [LARGE SCALE GENOMIC DNA]</scope>
    <source>
        <strain evidence="9 10">AU9919</strain>
    </source>
</reference>
<keyword evidence="10" id="KW-1185">Reference proteome</keyword>
<keyword evidence="4 7" id="KW-0408">Iron</keyword>
<dbReference type="NCBIfam" id="NF004638">
    <property type="entry name" value="PRK05988.1"/>
    <property type="match status" value="1"/>
</dbReference>
<evidence type="ECO:0000256" key="2">
    <source>
        <dbReference type="ARBA" id="ARBA00022714"/>
    </source>
</evidence>
<feature type="region of interest" description="Disordered" evidence="8">
    <location>
        <begin position="1"/>
        <end position="24"/>
    </location>
</feature>
<evidence type="ECO:0000313" key="10">
    <source>
        <dbReference type="Proteomes" id="UP000216885"/>
    </source>
</evidence>
<evidence type="ECO:0000256" key="8">
    <source>
        <dbReference type="SAM" id="MobiDB-lite"/>
    </source>
</evidence>
<dbReference type="Gene3D" id="1.10.10.1590">
    <property type="entry name" value="NADH-quinone oxidoreductase subunit E"/>
    <property type="match status" value="1"/>
</dbReference>
<dbReference type="RefSeq" id="WP_094838654.1">
    <property type="nucleotide sequence ID" value="NZ_NEVQ01000019.1"/>
</dbReference>
<evidence type="ECO:0000256" key="5">
    <source>
        <dbReference type="ARBA" id="ARBA00023014"/>
    </source>
</evidence>
<sequence>MSPPQATPNPPGSAGARGGESALSAARLSSMPAVKAAAQAATQWRGQPGALLPILHDVQDQLGCIPAEAIPTIAEALNLSRAEVHGVVSFYPHFRTEPAGRHVLEVCRAESCQAMGAEHLADHVRQTLGCDFHHTTSDGAVTLEPVYCLGLCGQSPAVMLDGKPHARVTPDKLDRILDRAMQHAQEAKA</sequence>
<evidence type="ECO:0000256" key="1">
    <source>
        <dbReference type="ARBA" id="ARBA00010643"/>
    </source>
</evidence>
<dbReference type="Proteomes" id="UP000216885">
    <property type="component" value="Unassembled WGS sequence"/>
</dbReference>
<dbReference type="Pfam" id="PF01257">
    <property type="entry name" value="2Fe-2S_thioredx"/>
    <property type="match status" value="1"/>
</dbReference>
<feature type="binding site" evidence="7">
    <location>
        <position position="107"/>
    </location>
    <ligand>
        <name>[2Fe-2S] cluster</name>
        <dbReference type="ChEBI" id="CHEBI:190135"/>
    </ligand>
</feature>
<evidence type="ECO:0000256" key="6">
    <source>
        <dbReference type="ARBA" id="ARBA00034078"/>
    </source>
</evidence>
<keyword evidence="2 7" id="KW-0001">2Fe-2S</keyword>
<protein>
    <submittedName>
        <fullName evidence="9">Formate dehydrogenase subunit gamma</fullName>
    </submittedName>
</protein>
<evidence type="ECO:0000313" key="9">
    <source>
        <dbReference type="EMBL" id="OZI53092.1"/>
    </source>
</evidence>
<dbReference type="EMBL" id="NEVQ01000019">
    <property type="protein sequence ID" value="OZI53092.1"/>
    <property type="molecule type" value="Genomic_DNA"/>
</dbReference>
<dbReference type="InterPro" id="IPR028431">
    <property type="entry name" value="NADP_DH_HndA-like"/>
</dbReference>
<accession>A0A261TVC4</accession>
<gene>
    <name evidence="9" type="ORF">CAL20_19025</name>
</gene>